<organism evidence="2 3">
    <name type="scientific">Aspergillus steynii IBT 23096</name>
    <dbReference type="NCBI Taxonomy" id="1392250"/>
    <lineage>
        <taxon>Eukaryota</taxon>
        <taxon>Fungi</taxon>
        <taxon>Dikarya</taxon>
        <taxon>Ascomycota</taxon>
        <taxon>Pezizomycotina</taxon>
        <taxon>Eurotiomycetes</taxon>
        <taxon>Eurotiomycetidae</taxon>
        <taxon>Eurotiales</taxon>
        <taxon>Aspergillaceae</taxon>
        <taxon>Aspergillus</taxon>
        <taxon>Aspergillus subgen. Circumdati</taxon>
    </lineage>
</organism>
<evidence type="ECO:0000256" key="1">
    <source>
        <dbReference type="SAM" id="Phobius"/>
    </source>
</evidence>
<dbReference type="STRING" id="1392250.A0A2I2G7F5"/>
<name>A0A2I2G7F5_9EURO</name>
<evidence type="ECO:0000313" key="3">
    <source>
        <dbReference type="Proteomes" id="UP000234275"/>
    </source>
</evidence>
<dbReference type="Proteomes" id="UP000234275">
    <property type="component" value="Unassembled WGS sequence"/>
</dbReference>
<dbReference type="RefSeq" id="XP_024704085.1">
    <property type="nucleotide sequence ID" value="XM_024844195.1"/>
</dbReference>
<dbReference type="VEuPathDB" id="FungiDB:P170DRAFT_357065"/>
<reference evidence="2 3" key="1">
    <citation type="submission" date="2016-12" db="EMBL/GenBank/DDBJ databases">
        <title>The genomes of Aspergillus section Nigri reveals drivers in fungal speciation.</title>
        <authorList>
            <consortium name="DOE Joint Genome Institute"/>
            <person name="Vesth T.C."/>
            <person name="Nybo J."/>
            <person name="Theobald S."/>
            <person name="Brandl J."/>
            <person name="Frisvad J.C."/>
            <person name="Nielsen K.F."/>
            <person name="Lyhne E.K."/>
            <person name="Kogle M.E."/>
            <person name="Kuo A."/>
            <person name="Riley R."/>
            <person name="Clum A."/>
            <person name="Nolan M."/>
            <person name="Lipzen A."/>
            <person name="Salamov A."/>
            <person name="Henrissat B."/>
            <person name="Wiebenga A."/>
            <person name="De Vries R.P."/>
            <person name="Grigoriev I.V."/>
            <person name="Mortensen U.H."/>
            <person name="Andersen M.R."/>
            <person name="Baker S.E."/>
        </authorList>
    </citation>
    <scope>NUCLEOTIDE SEQUENCE [LARGE SCALE GENOMIC DNA]</scope>
    <source>
        <strain evidence="2 3">IBT 23096</strain>
    </source>
</reference>
<keyword evidence="1" id="KW-0472">Membrane</keyword>
<comment type="caution">
    <text evidence="2">The sequence shown here is derived from an EMBL/GenBank/DDBJ whole genome shotgun (WGS) entry which is preliminary data.</text>
</comment>
<accession>A0A2I2G7F5</accession>
<dbReference type="OrthoDB" id="89349at2759"/>
<dbReference type="AlphaFoldDB" id="A0A2I2G7F5"/>
<keyword evidence="1" id="KW-1133">Transmembrane helix</keyword>
<feature type="transmembrane region" description="Helical" evidence="1">
    <location>
        <begin position="170"/>
        <end position="196"/>
    </location>
</feature>
<feature type="non-terminal residue" evidence="2">
    <location>
        <position position="1"/>
    </location>
</feature>
<feature type="transmembrane region" description="Helical" evidence="1">
    <location>
        <begin position="37"/>
        <end position="55"/>
    </location>
</feature>
<evidence type="ECO:0000313" key="2">
    <source>
        <dbReference type="EMBL" id="PLB48783.1"/>
    </source>
</evidence>
<keyword evidence="1" id="KW-0812">Transmembrane</keyword>
<dbReference type="EMBL" id="MSFO01000004">
    <property type="protein sequence ID" value="PLB48783.1"/>
    <property type="molecule type" value="Genomic_DNA"/>
</dbReference>
<protein>
    <submittedName>
        <fullName evidence="2">Uncharacterized protein</fullName>
    </submittedName>
</protein>
<proteinExistence type="predicted"/>
<dbReference type="GeneID" id="36551895"/>
<feature type="transmembrane region" description="Helical" evidence="1">
    <location>
        <begin position="61"/>
        <end position="82"/>
    </location>
</feature>
<sequence>GIKIAVPLYFTICHFQSPISTLKVPDCRTIRQSYVKVLIPTLMVGYYVPAMGLALKSHKIFASSMTLVFLPLIFRLLHYAVASCLVDTTMQTRIKTPTADMPFTRATYMLCALISGVCHQWSRSGASYPFFPWQNGIKDQDFTIAFASAMIWLCFEYKELKSEGRLSWSWVRILSVSAFMTCILGPAGALILGWGMREECLAAFERRLSETEAEGVQGLENKEDYVLSNLYAH</sequence>
<gene>
    <name evidence="2" type="ORF">P170DRAFT_357065</name>
</gene>
<keyword evidence="3" id="KW-1185">Reference proteome</keyword>